<feature type="domain" description="Serine hydroxymethyltransferase-like" evidence="6">
    <location>
        <begin position="21"/>
        <end position="417"/>
    </location>
</feature>
<dbReference type="EMBL" id="JAPFFF010000021">
    <property type="protein sequence ID" value="KAK8854327.1"/>
    <property type="molecule type" value="Genomic_DNA"/>
</dbReference>
<dbReference type="EC" id="2.1.2.1" evidence="4"/>
<dbReference type="Pfam" id="PF00464">
    <property type="entry name" value="SHMT"/>
    <property type="match status" value="1"/>
</dbReference>
<dbReference type="SUPFAM" id="SSF53383">
    <property type="entry name" value="PLP-dependent transferases"/>
    <property type="match status" value="1"/>
</dbReference>
<proteinExistence type="inferred from homology"/>
<evidence type="ECO:0000313" key="8">
    <source>
        <dbReference type="Proteomes" id="UP001470230"/>
    </source>
</evidence>
<dbReference type="Gene3D" id="3.90.1150.10">
    <property type="entry name" value="Aspartate Aminotransferase, domain 1"/>
    <property type="match status" value="1"/>
</dbReference>
<dbReference type="HAMAP" id="MF_00051">
    <property type="entry name" value="SHMT"/>
    <property type="match status" value="1"/>
</dbReference>
<name>A0ABR2HXS0_9EUKA</name>
<dbReference type="InterPro" id="IPR049943">
    <property type="entry name" value="Ser_HO-MeTrfase-like"/>
</dbReference>
<dbReference type="PANTHER" id="PTHR11680:SF35">
    <property type="entry name" value="SERINE HYDROXYMETHYLTRANSFERASE 1"/>
    <property type="match status" value="1"/>
</dbReference>
<comment type="pathway">
    <text evidence="2">One-carbon metabolism; tetrahydrofolate interconversion.</text>
</comment>
<reference evidence="7 8" key="1">
    <citation type="submission" date="2024-04" db="EMBL/GenBank/DDBJ databases">
        <title>Tritrichomonas musculus Genome.</title>
        <authorList>
            <person name="Alves-Ferreira E."/>
            <person name="Grigg M."/>
            <person name="Lorenzi H."/>
            <person name="Galac M."/>
        </authorList>
    </citation>
    <scope>NUCLEOTIDE SEQUENCE [LARGE SCALE GENOMIC DNA]</scope>
    <source>
        <strain evidence="7 8">EAF2021</strain>
    </source>
</reference>
<evidence type="ECO:0000256" key="1">
    <source>
        <dbReference type="ARBA" id="ARBA00001933"/>
    </source>
</evidence>
<gene>
    <name evidence="7" type="ORF">M9Y10_016887</name>
</gene>
<accession>A0ABR2HXS0</accession>
<comment type="cofactor">
    <cofactor evidence="1">
        <name>pyridoxal 5'-phosphate</name>
        <dbReference type="ChEBI" id="CHEBI:597326"/>
    </cofactor>
</comment>
<dbReference type="Gene3D" id="3.40.640.10">
    <property type="entry name" value="Type I PLP-dependent aspartate aminotransferase-like (Major domain)"/>
    <property type="match status" value="1"/>
</dbReference>
<dbReference type="NCBIfam" id="NF000586">
    <property type="entry name" value="PRK00011.1"/>
    <property type="match status" value="1"/>
</dbReference>
<dbReference type="PANTHER" id="PTHR11680">
    <property type="entry name" value="SERINE HYDROXYMETHYLTRANSFERASE"/>
    <property type="match status" value="1"/>
</dbReference>
<dbReference type="CDD" id="cd00378">
    <property type="entry name" value="SHMT"/>
    <property type="match status" value="1"/>
</dbReference>
<organism evidence="7 8">
    <name type="scientific">Tritrichomonas musculus</name>
    <dbReference type="NCBI Taxonomy" id="1915356"/>
    <lineage>
        <taxon>Eukaryota</taxon>
        <taxon>Metamonada</taxon>
        <taxon>Parabasalia</taxon>
        <taxon>Tritrichomonadida</taxon>
        <taxon>Tritrichomonadidae</taxon>
        <taxon>Tritrichomonas</taxon>
    </lineage>
</organism>
<dbReference type="Proteomes" id="UP001470230">
    <property type="component" value="Unassembled WGS sequence"/>
</dbReference>
<dbReference type="PIRSF" id="PIRSF000412">
    <property type="entry name" value="SHMT"/>
    <property type="match status" value="1"/>
</dbReference>
<comment type="similarity">
    <text evidence="3">Belongs to the SHMT family.</text>
</comment>
<dbReference type="InterPro" id="IPR039429">
    <property type="entry name" value="SHMT-like_dom"/>
</dbReference>
<comment type="caution">
    <text evidence="7">The sequence shown here is derived from an EMBL/GenBank/DDBJ whole genome shotgun (WGS) entry which is preliminary data.</text>
</comment>
<evidence type="ECO:0000313" key="7">
    <source>
        <dbReference type="EMBL" id="KAK8854327.1"/>
    </source>
</evidence>
<dbReference type="InterPro" id="IPR015421">
    <property type="entry name" value="PyrdxlP-dep_Trfase_major"/>
</dbReference>
<keyword evidence="5" id="KW-0663">Pyridoxal phosphate</keyword>
<protein>
    <recommendedName>
        <fullName evidence="4">glycine hydroxymethyltransferase</fullName>
        <ecNumber evidence="4">2.1.2.1</ecNumber>
    </recommendedName>
</protein>
<evidence type="ECO:0000256" key="4">
    <source>
        <dbReference type="ARBA" id="ARBA00012256"/>
    </source>
</evidence>
<dbReference type="InterPro" id="IPR015424">
    <property type="entry name" value="PyrdxlP-dep_Trfase"/>
</dbReference>
<evidence type="ECO:0000256" key="2">
    <source>
        <dbReference type="ARBA" id="ARBA00004777"/>
    </source>
</evidence>
<evidence type="ECO:0000256" key="3">
    <source>
        <dbReference type="ARBA" id="ARBA00006376"/>
    </source>
</evidence>
<evidence type="ECO:0000256" key="5">
    <source>
        <dbReference type="ARBA" id="ARBA00022898"/>
    </source>
</evidence>
<sequence>MLSSTLKKTFSRNLFLGNRTLKEVDPVVYQLNQDEMKRQFQCLELIASENFPSWASLSALSTHFNNKYSEGYPGHRYYGGTEVVDKLELLCQKRALEAFNLDPKKWGVNVQALSGSPANMAVYTALVPKDGRIMGLLLADGGHLTHGHRVKDSRVSASSKFWTSLPYIVNPKTQLIDYKELDHNAHLFYPHIIVAGASAYPRHYDYQKLRNICDSCGAILMADMAHIAGLVSAGIGPSPFEYCDIVTTTTHKTLRSVRGALIFYRKGSRLVGKKEVKYNYEKPINSAVFPGLQGGPHMHQIAAIAVSLKEAATPEYKQYQHQVVKNMKSMADYLMKNGVKLVTNGTDNHLALLDLRPQKIDGSRVEYVLDRANITANKNTIPGDTKAGNPRGLRVGSPALTTRGFTEKDFEQVGQFIVEGIDISLKLKKKSGKKLAEFKKVAEADPLVHDLKERVVKFATQFPLPGVFEPSNYK</sequence>
<dbReference type="InterPro" id="IPR015422">
    <property type="entry name" value="PyrdxlP-dep_Trfase_small"/>
</dbReference>
<dbReference type="InterPro" id="IPR001085">
    <property type="entry name" value="Ser_HO-MeTrfase"/>
</dbReference>
<evidence type="ECO:0000259" key="6">
    <source>
        <dbReference type="Pfam" id="PF00464"/>
    </source>
</evidence>
<keyword evidence="8" id="KW-1185">Reference proteome</keyword>